<keyword evidence="5" id="KW-0732">Signal</keyword>
<reference evidence="7" key="2">
    <citation type="submission" date="2025-08" db="UniProtKB">
        <authorList>
            <consortium name="RefSeq"/>
        </authorList>
    </citation>
    <scope>IDENTIFICATION</scope>
    <source>
        <tissue evidence="7">Whole plant</tissue>
    </source>
</reference>
<keyword evidence="1 2" id="KW-0175">Coiled coil</keyword>
<reference evidence="6" key="1">
    <citation type="journal article" date="2016" name="Nat. Genet.">
        <title>The genome sequences of Arachis duranensis and Arachis ipaensis, the diploid ancestors of cultivated peanut.</title>
        <authorList>
            <person name="Bertioli D.J."/>
            <person name="Cannon S.B."/>
            <person name="Froenicke L."/>
            <person name="Huang G."/>
            <person name="Farmer A.D."/>
            <person name="Cannon E.K."/>
            <person name="Liu X."/>
            <person name="Gao D."/>
            <person name="Clevenger J."/>
            <person name="Dash S."/>
            <person name="Ren L."/>
            <person name="Moretzsohn M.C."/>
            <person name="Shirasawa K."/>
            <person name="Huang W."/>
            <person name="Vidigal B."/>
            <person name="Abernathy B."/>
            <person name="Chu Y."/>
            <person name="Niederhuth C.E."/>
            <person name="Umale P."/>
            <person name="Araujo A.C."/>
            <person name="Kozik A."/>
            <person name="Kim K.D."/>
            <person name="Burow M.D."/>
            <person name="Varshney R.K."/>
            <person name="Wang X."/>
            <person name="Zhang X."/>
            <person name="Barkley N."/>
            <person name="Guimaraes P.M."/>
            <person name="Isobe S."/>
            <person name="Guo B."/>
            <person name="Liao B."/>
            <person name="Stalker H.T."/>
            <person name="Schmitz R.J."/>
            <person name="Scheffler B.E."/>
            <person name="Leal-Bertioli S.C."/>
            <person name="Xun X."/>
            <person name="Jackson S.A."/>
            <person name="Michelmore R."/>
            <person name="Ozias-Akins P."/>
        </authorList>
    </citation>
    <scope>NUCLEOTIDE SEQUENCE [LARGE SCALE GENOMIC DNA]</scope>
    <source>
        <strain evidence="6">cv. V14167</strain>
    </source>
</reference>
<evidence type="ECO:0000256" key="1">
    <source>
        <dbReference type="ARBA" id="ARBA00023054"/>
    </source>
</evidence>
<keyword evidence="4" id="KW-0472">Membrane</keyword>
<feature type="transmembrane region" description="Helical" evidence="4">
    <location>
        <begin position="588"/>
        <end position="610"/>
    </location>
</feature>
<dbReference type="KEGG" id="adu:107470869"/>
<dbReference type="AlphaFoldDB" id="A0A6P4C9V4"/>
<feature type="region of interest" description="Disordered" evidence="3">
    <location>
        <begin position="348"/>
        <end position="397"/>
    </location>
</feature>
<feature type="region of interest" description="Disordered" evidence="3">
    <location>
        <begin position="505"/>
        <end position="536"/>
    </location>
</feature>
<feature type="compositionally biased region" description="Low complexity" evidence="3">
    <location>
        <begin position="377"/>
        <end position="397"/>
    </location>
</feature>
<evidence type="ECO:0000256" key="5">
    <source>
        <dbReference type="SAM" id="SignalP"/>
    </source>
</evidence>
<organism evidence="6 7">
    <name type="scientific">Arachis duranensis</name>
    <name type="common">Wild peanut</name>
    <dbReference type="NCBI Taxonomy" id="130453"/>
    <lineage>
        <taxon>Eukaryota</taxon>
        <taxon>Viridiplantae</taxon>
        <taxon>Streptophyta</taxon>
        <taxon>Embryophyta</taxon>
        <taxon>Tracheophyta</taxon>
        <taxon>Spermatophyta</taxon>
        <taxon>Magnoliopsida</taxon>
        <taxon>eudicotyledons</taxon>
        <taxon>Gunneridae</taxon>
        <taxon>Pentapetalae</taxon>
        <taxon>rosids</taxon>
        <taxon>fabids</taxon>
        <taxon>Fabales</taxon>
        <taxon>Fabaceae</taxon>
        <taxon>Papilionoideae</taxon>
        <taxon>50 kb inversion clade</taxon>
        <taxon>dalbergioids sensu lato</taxon>
        <taxon>Dalbergieae</taxon>
        <taxon>Pterocarpus clade</taxon>
        <taxon>Arachis</taxon>
    </lineage>
</organism>
<evidence type="ECO:0000313" key="6">
    <source>
        <dbReference type="Proteomes" id="UP000515211"/>
    </source>
</evidence>
<feature type="compositionally biased region" description="Acidic residues" evidence="3">
    <location>
        <begin position="364"/>
        <end position="376"/>
    </location>
</feature>
<feature type="compositionally biased region" description="Low complexity" evidence="3">
    <location>
        <begin position="354"/>
        <end position="363"/>
    </location>
</feature>
<dbReference type="GO" id="GO:0055028">
    <property type="term" value="C:cortical microtubule"/>
    <property type="evidence" value="ECO:0007669"/>
    <property type="project" value="TreeGrafter"/>
</dbReference>
<dbReference type="Proteomes" id="UP000515211">
    <property type="component" value="Chromosome 10"/>
</dbReference>
<gene>
    <name evidence="7" type="primary">LOC107470869</name>
</gene>
<evidence type="ECO:0000256" key="4">
    <source>
        <dbReference type="SAM" id="Phobius"/>
    </source>
</evidence>
<accession>A0A6P4C9V4</accession>
<proteinExistence type="predicted"/>
<dbReference type="PANTHER" id="PTHR31342">
    <property type="entry name" value="PROTEIN CHUP1, CHLOROPLASTIC"/>
    <property type="match status" value="1"/>
</dbReference>
<protein>
    <submittedName>
        <fullName evidence="7">Protein CHUP1, chloroplastic-like isoform X1</fullName>
    </submittedName>
</protein>
<evidence type="ECO:0000256" key="2">
    <source>
        <dbReference type="SAM" id="Coils"/>
    </source>
</evidence>
<feature type="coiled-coil region" evidence="2">
    <location>
        <begin position="81"/>
        <end position="156"/>
    </location>
</feature>
<evidence type="ECO:0000256" key="3">
    <source>
        <dbReference type="SAM" id="MobiDB-lite"/>
    </source>
</evidence>
<feature type="signal peptide" evidence="5">
    <location>
        <begin position="1"/>
        <end position="15"/>
    </location>
</feature>
<dbReference type="OrthoDB" id="1926437at2759"/>
<feature type="coiled-coil region" evidence="2">
    <location>
        <begin position="185"/>
        <end position="297"/>
    </location>
</feature>
<keyword evidence="4" id="KW-0812">Transmembrane</keyword>
<evidence type="ECO:0000313" key="7">
    <source>
        <dbReference type="RefSeq" id="XP_015945777.1"/>
    </source>
</evidence>
<name>A0A6P4C9V4_ARADU</name>
<dbReference type="PANTHER" id="PTHR31342:SF35">
    <property type="entry name" value="PROTEIN CHUP1, CHLOROPLASTIC-LIKE"/>
    <property type="match status" value="1"/>
</dbReference>
<feature type="chain" id="PRO_5028401819" evidence="5">
    <location>
        <begin position="16"/>
        <end position="624"/>
    </location>
</feature>
<keyword evidence="4" id="KW-1133">Transmembrane helix</keyword>
<feature type="compositionally biased region" description="Basic and acidic residues" evidence="3">
    <location>
        <begin position="505"/>
        <end position="514"/>
    </location>
</feature>
<dbReference type="InterPro" id="IPR040265">
    <property type="entry name" value="CHUP1/IPGA1-like"/>
</dbReference>
<dbReference type="GO" id="GO:0072699">
    <property type="term" value="P:protein localization to cortical microtubule cytoskeleton"/>
    <property type="evidence" value="ECO:0007669"/>
    <property type="project" value="TreeGrafter"/>
</dbReference>
<sequence>MIVRVSFLVVTSSIAVLKILETKTNFPAKRSDTMKSLAPAGCDASPHLELKSEDIENNTANATYSINQNEEKHMKNETPQKLDYATEKELLQNLVENYKQREVSLQKKLLRLNGLKEEQSAIAQLRTQLEEKNAKFDLLKTIIDSMEAENKTMQEKARDDGLSKKHLEIAKKTLNEMERKRSFEGSRVEEQILMLEKQVTKLKKQDSSSRGAKIIKKIKDIEGVGLEALELKRRNKELELEKREIGAKLITINDKVKTEEETVALIKEEITSLRQVHEGLLEQVERLQRNRFEMVEELVYQRWLFTCLRYELNHSLQKRATREEALRRSCIKNSESYEKDQIAVTYEHNDPELESNNSSNTTTLDDDDDDEDDETETTTLDKSSSSSQSSSSKSSSLLSKMKRWRKIKHDCSKENNVISSPKCLTRSGTISSPIRSHGLIRRFSMPMVLPSDLSTMPLLSRKIGSNRSLERSVVQKSLKRVSFGDCSVKPSNNEHVSDDRDFLENKQENSAEHEQELDDEVVSKLHSQKGDRGSGSVAANCWKDLITAKTFGDSGFLETKQEEEIRPDELINSNKSLVGDNEGSKNLLLVRLVQLVAIVFFSLVLLQAYFRVNSKLGLSRSVKR</sequence>
<dbReference type="GeneID" id="107470869"/>
<keyword evidence="6" id="KW-1185">Reference proteome</keyword>
<dbReference type="RefSeq" id="XP_015945777.1">
    <property type="nucleotide sequence ID" value="XM_016090291.3"/>
</dbReference>